<keyword evidence="4" id="KW-0812">Transmembrane</keyword>
<keyword evidence="4" id="KW-0472">Membrane</keyword>
<gene>
    <name evidence="6" type="ORF">COS47_01725</name>
</gene>
<dbReference type="Gene3D" id="3.90.550.10">
    <property type="entry name" value="Spore Coat Polysaccharide Biosynthesis Protein SpsA, Chain A"/>
    <property type="match status" value="1"/>
</dbReference>
<dbReference type="InterPro" id="IPR029044">
    <property type="entry name" value="Nucleotide-diphossugar_trans"/>
</dbReference>
<dbReference type="AlphaFoldDB" id="A0A2M7BY98"/>
<evidence type="ECO:0000256" key="2">
    <source>
        <dbReference type="ARBA" id="ARBA00022676"/>
    </source>
</evidence>
<evidence type="ECO:0000256" key="1">
    <source>
        <dbReference type="ARBA" id="ARBA00006739"/>
    </source>
</evidence>
<dbReference type="Proteomes" id="UP000230324">
    <property type="component" value="Unassembled WGS sequence"/>
</dbReference>
<proteinExistence type="inferred from homology"/>
<evidence type="ECO:0000259" key="5">
    <source>
        <dbReference type="Pfam" id="PF00535"/>
    </source>
</evidence>
<accession>A0A2M7BY98</accession>
<reference evidence="7" key="1">
    <citation type="submission" date="2017-09" db="EMBL/GenBank/DDBJ databases">
        <title>Depth-based differentiation of microbial function through sediment-hosted aquifers and enrichment of novel symbionts in the deep terrestrial subsurface.</title>
        <authorList>
            <person name="Probst A.J."/>
            <person name="Ladd B."/>
            <person name="Jarett J.K."/>
            <person name="Geller-Mcgrath D.E."/>
            <person name="Sieber C.M.K."/>
            <person name="Emerson J.B."/>
            <person name="Anantharaman K."/>
            <person name="Thomas B.C."/>
            <person name="Malmstrom R."/>
            <person name="Stieglmeier M."/>
            <person name="Klingl A."/>
            <person name="Woyke T."/>
            <person name="Ryan C.M."/>
            <person name="Banfield J.F."/>
        </authorList>
    </citation>
    <scope>NUCLEOTIDE SEQUENCE [LARGE SCALE GENOMIC DNA]</scope>
</reference>
<feature type="domain" description="Glycosyltransferase 2-like" evidence="5">
    <location>
        <begin position="9"/>
        <end position="199"/>
    </location>
</feature>
<protein>
    <recommendedName>
        <fullName evidence="5">Glycosyltransferase 2-like domain-containing protein</fullName>
    </recommendedName>
</protein>
<dbReference type="PANTHER" id="PTHR43179">
    <property type="entry name" value="RHAMNOSYLTRANSFERASE WBBL"/>
    <property type="match status" value="1"/>
</dbReference>
<dbReference type="CDD" id="cd04186">
    <property type="entry name" value="GT_2_like_c"/>
    <property type="match status" value="1"/>
</dbReference>
<dbReference type="Pfam" id="PF00535">
    <property type="entry name" value="Glycos_transf_2"/>
    <property type="match status" value="1"/>
</dbReference>
<keyword evidence="3" id="KW-0808">Transferase</keyword>
<dbReference type="EMBL" id="PEUV01000036">
    <property type="protein sequence ID" value="PIV12600.1"/>
    <property type="molecule type" value="Genomic_DNA"/>
</dbReference>
<comment type="similarity">
    <text evidence="1">Belongs to the glycosyltransferase 2 family.</text>
</comment>
<organism evidence="6 7">
    <name type="scientific">Candidatus Nealsonbacteria bacterium CG03_land_8_20_14_0_80_36_12</name>
    <dbReference type="NCBI Taxonomy" id="1974701"/>
    <lineage>
        <taxon>Bacteria</taxon>
        <taxon>Candidatus Nealsoniibacteriota</taxon>
    </lineage>
</organism>
<feature type="transmembrane region" description="Helical" evidence="4">
    <location>
        <begin position="271"/>
        <end position="294"/>
    </location>
</feature>
<dbReference type="GO" id="GO:0016757">
    <property type="term" value="F:glycosyltransferase activity"/>
    <property type="evidence" value="ECO:0007669"/>
    <property type="project" value="UniProtKB-KW"/>
</dbReference>
<name>A0A2M7BY98_9BACT</name>
<keyword evidence="4" id="KW-1133">Transmembrane helix</keyword>
<evidence type="ECO:0000313" key="7">
    <source>
        <dbReference type="Proteomes" id="UP000230324"/>
    </source>
</evidence>
<comment type="caution">
    <text evidence="6">The sequence shown here is derived from an EMBL/GenBank/DDBJ whole genome shotgun (WGS) entry which is preliminary data.</text>
</comment>
<evidence type="ECO:0000313" key="6">
    <source>
        <dbReference type="EMBL" id="PIV12600.1"/>
    </source>
</evidence>
<sequence length="362" mass="41839">MKEKFPKVSLLIVNYNGGNVLKECLKSLENVDYPNFEVVLVDNGSSDDSVDLVKKFERQNTRLRPVSRRDFGGQAKYKIRLVESRSNLGFSGGNNLAFKYAKGKYIVLLNGDTEVEPDWLTQLVKFAEKTPNAGVFASKIMFFDNKNIINSAGGLCDLFGFSPLRGTFDKDVGQFDRPDMVFYAHGAAMMIRRAVVEKIGFLDEDYFIYHEELDFCWRAWIAGYKVYYVPRAVAYHKLKQRSFYASEKRAKRQFLVKKNRISTLIKNHKSLSLLIVSLMVNLIVSIGEILVYGFNKDFETPKGTFQAYIWNIKNFKKDWEKRKKVQKLYKADEKYILQRMKKFPVAIDIFKGLLSGKYSLPL</sequence>
<evidence type="ECO:0000256" key="4">
    <source>
        <dbReference type="SAM" id="Phobius"/>
    </source>
</evidence>
<dbReference type="SUPFAM" id="SSF53448">
    <property type="entry name" value="Nucleotide-diphospho-sugar transferases"/>
    <property type="match status" value="1"/>
</dbReference>
<dbReference type="PANTHER" id="PTHR43179:SF12">
    <property type="entry name" value="GALACTOFURANOSYLTRANSFERASE GLFT2"/>
    <property type="match status" value="1"/>
</dbReference>
<evidence type="ECO:0000256" key="3">
    <source>
        <dbReference type="ARBA" id="ARBA00022679"/>
    </source>
</evidence>
<keyword evidence="2" id="KW-0328">Glycosyltransferase</keyword>
<dbReference type="InterPro" id="IPR001173">
    <property type="entry name" value="Glyco_trans_2-like"/>
</dbReference>